<keyword evidence="2 5" id="KW-0808">Transferase</keyword>
<proteinExistence type="inferred from homology"/>
<dbReference type="OMA" id="APLIYEN"/>
<dbReference type="InterPro" id="IPR023267">
    <property type="entry name" value="RCMT"/>
</dbReference>
<sequence length="912" mass="99547">MTPSAAMAFVTPAAARPRADVPFGQVVRSGWQGPATVKQGSSFGHAATSERQLGHLLVGLFVAAVGASRLKRRRAKLEPWTDQSNMQFEAYYLQQGVCPAEEWQHFLDSLRTGLPIAVRVNLGSHVAAQLVEQLERLSSLRGDQLSALAPRKLPWFPRSLGWQWDELCGLDLRKDEQHERLRAYLAWLKDHGSLHRQEAVSMLPPLCLDVQPGQALLELCAAPGSKSQQIVDMLHWPQNSEQNVSPDAVSSGGLLPRGVLIANEVDSKRARVLSREVGRLCSPCFAMTCHDARYFPNLTDSDGSPFLFDRVLADVPCSCDGTLRKHAGIWDKWSVGSAMTLHPLQRKILCRGLALLKPGGRLVYSTCSFNPLEDEAVVVAALLRRHGGYKVTLVDLPHFEGLPAGCPGLQTWVVPHPKDAQVCWRTGAEVPEELRRRLLPSFFPPVAGSEEAAVWELQHSRCQRFLPHRTNGGGFFVAVFEKDVGLDVSHELSKVHDENDDVGPTNPGKQDEGLEGRASEGNDIFLGSSQQESVQQTVPGQSLRQVSDLEAVATDDSAWLEAAAFFGLDPGLACHLRRRQGQDTHPRQVLFWVSELAGRFLASRARCGGHVSSAGVRVLQQLGKSFLPGTPRWRVLQEGLPLLLQHGLKRRIAVGMSFMKRLLHARELEVSELHAGVEAGLLRGLDSLMEDPSREELEEEPLRLIPGSLAVTLLPGDQSATPSAGPEVAVAAMLSGRSLTVFASVEEVASILYCLDLEARTTALYSGVASFLVKHGATYASPLKDFACLVGPRAVTWASAKQRFRSVFLIQAPWALVPKEVMISTLESGVADLRGHSALAPELSHECGLGKLSIQLMTMSTIEDPSALAELFAGVEQLSAPVLTMLLDVPWLALAQSGWPIFGLLSQINVRK</sequence>
<evidence type="ECO:0000313" key="8">
    <source>
        <dbReference type="EMBL" id="CAE8604830.1"/>
    </source>
</evidence>
<dbReference type="OrthoDB" id="6093671at2759"/>
<feature type="active site" description="Nucleophile" evidence="5">
    <location>
        <position position="367"/>
    </location>
</feature>
<name>A0A813F0J6_POLGL</name>
<dbReference type="SUPFAM" id="SSF53335">
    <property type="entry name" value="S-adenosyl-L-methionine-dependent methyltransferases"/>
    <property type="match status" value="1"/>
</dbReference>
<dbReference type="PRINTS" id="PR02008">
    <property type="entry name" value="RCMTFAMILY"/>
</dbReference>
<keyword evidence="4 5" id="KW-0694">RNA-binding</keyword>
<dbReference type="Proteomes" id="UP000654075">
    <property type="component" value="Unassembled WGS sequence"/>
</dbReference>
<comment type="similarity">
    <text evidence="5">Belongs to the class I-like SAM-binding methyltransferase superfamily. RsmB/NOP family.</text>
</comment>
<dbReference type="InterPro" id="IPR049560">
    <property type="entry name" value="MeTrfase_RsmB-F_NOP2_cat"/>
</dbReference>
<evidence type="ECO:0000256" key="2">
    <source>
        <dbReference type="ARBA" id="ARBA00022679"/>
    </source>
</evidence>
<evidence type="ECO:0000259" key="7">
    <source>
        <dbReference type="PROSITE" id="PS51686"/>
    </source>
</evidence>
<feature type="non-terminal residue" evidence="8">
    <location>
        <position position="912"/>
    </location>
</feature>
<evidence type="ECO:0000256" key="6">
    <source>
        <dbReference type="SAM" id="MobiDB-lite"/>
    </source>
</evidence>
<accession>A0A813F0J6</accession>
<keyword evidence="9" id="KW-1185">Reference proteome</keyword>
<feature type="region of interest" description="Disordered" evidence="6">
    <location>
        <begin position="494"/>
        <end position="522"/>
    </location>
</feature>
<feature type="domain" description="SAM-dependent MTase RsmB/NOP-type" evidence="7">
    <location>
        <begin position="106"/>
        <end position="483"/>
    </location>
</feature>
<dbReference type="GO" id="GO:0001510">
    <property type="term" value="P:RNA methylation"/>
    <property type="evidence" value="ECO:0007669"/>
    <property type="project" value="InterPro"/>
</dbReference>
<feature type="binding site" evidence="5">
    <location>
        <position position="291"/>
    </location>
    <ligand>
        <name>S-adenosyl-L-methionine</name>
        <dbReference type="ChEBI" id="CHEBI:59789"/>
    </ligand>
</feature>
<keyword evidence="1 5" id="KW-0489">Methyltransferase</keyword>
<reference evidence="8" key="1">
    <citation type="submission" date="2021-02" db="EMBL/GenBank/DDBJ databases">
        <authorList>
            <person name="Dougan E. K."/>
            <person name="Rhodes N."/>
            <person name="Thang M."/>
            <person name="Chan C."/>
        </authorList>
    </citation>
    <scope>NUCLEOTIDE SEQUENCE</scope>
</reference>
<dbReference type="Pfam" id="PF01189">
    <property type="entry name" value="Methyltr_RsmB-F"/>
    <property type="match status" value="1"/>
</dbReference>
<evidence type="ECO:0000313" key="9">
    <source>
        <dbReference type="Proteomes" id="UP000654075"/>
    </source>
</evidence>
<dbReference type="PANTHER" id="PTHR22808">
    <property type="entry name" value="NCL1 YEAST -RELATED NOL1/NOP2/FMU SUN DOMAIN-CONTAINING"/>
    <property type="match status" value="1"/>
</dbReference>
<comment type="caution">
    <text evidence="8">The sequence shown here is derived from an EMBL/GenBank/DDBJ whole genome shotgun (WGS) entry which is preliminary data.</text>
</comment>
<evidence type="ECO:0000256" key="4">
    <source>
        <dbReference type="ARBA" id="ARBA00022884"/>
    </source>
</evidence>
<dbReference type="InterPro" id="IPR029063">
    <property type="entry name" value="SAM-dependent_MTases_sf"/>
</dbReference>
<organism evidence="8 9">
    <name type="scientific">Polarella glacialis</name>
    <name type="common">Dinoflagellate</name>
    <dbReference type="NCBI Taxonomy" id="89957"/>
    <lineage>
        <taxon>Eukaryota</taxon>
        <taxon>Sar</taxon>
        <taxon>Alveolata</taxon>
        <taxon>Dinophyceae</taxon>
        <taxon>Suessiales</taxon>
        <taxon>Suessiaceae</taxon>
        <taxon>Polarella</taxon>
    </lineage>
</organism>
<dbReference type="GO" id="GO:0008173">
    <property type="term" value="F:RNA methyltransferase activity"/>
    <property type="evidence" value="ECO:0007669"/>
    <property type="project" value="InterPro"/>
</dbReference>
<dbReference type="EMBL" id="CAJNNV010016993">
    <property type="protein sequence ID" value="CAE8604830.1"/>
    <property type="molecule type" value="Genomic_DNA"/>
</dbReference>
<evidence type="ECO:0000256" key="3">
    <source>
        <dbReference type="ARBA" id="ARBA00022691"/>
    </source>
</evidence>
<feature type="binding site" evidence="5">
    <location>
        <begin position="220"/>
        <end position="226"/>
    </location>
    <ligand>
        <name>S-adenosyl-L-methionine</name>
        <dbReference type="ChEBI" id="CHEBI:59789"/>
    </ligand>
</feature>
<dbReference type="Gene3D" id="3.40.50.150">
    <property type="entry name" value="Vaccinia Virus protein VP39"/>
    <property type="match status" value="1"/>
</dbReference>
<evidence type="ECO:0000256" key="1">
    <source>
        <dbReference type="ARBA" id="ARBA00022603"/>
    </source>
</evidence>
<feature type="binding site" evidence="5">
    <location>
        <position position="264"/>
    </location>
    <ligand>
        <name>S-adenosyl-L-methionine</name>
        <dbReference type="ChEBI" id="CHEBI:59789"/>
    </ligand>
</feature>
<dbReference type="PROSITE" id="PS51686">
    <property type="entry name" value="SAM_MT_RSMB_NOP"/>
    <property type="match status" value="1"/>
</dbReference>
<dbReference type="AlphaFoldDB" id="A0A813F0J6"/>
<evidence type="ECO:0000256" key="5">
    <source>
        <dbReference type="PROSITE-ProRule" id="PRU01023"/>
    </source>
</evidence>
<feature type="binding site" evidence="5">
    <location>
        <position position="314"/>
    </location>
    <ligand>
        <name>S-adenosyl-L-methionine</name>
        <dbReference type="ChEBI" id="CHEBI:59789"/>
    </ligand>
</feature>
<dbReference type="InterPro" id="IPR001678">
    <property type="entry name" value="MeTrfase_RsmB-F_NOP2_dom"/>
</dbReference>
<protein>
    <recommendedName>
        <fullName evidence="7">SAM-dependent MTase RsmB/NOP-type domain-containing protein</fullName>
    </recommendedName>
</protein>
<gene>
    <name evidence="8" type="ORF">PGLA1383_LOCUS22975</name>
</gene>
<feature type="compositionally biased region" description="Basic and acidic residues" evidence="6">
    <location>
        <begin position="509"/>
        <end position="520"/>
    </location>
</feature>
<dbReference type="GO" id="GO:0003723">
    <property type="term" value="F:RNA binding"/>
    <property type="evidence" value="ECO:0007669"/>
    <property type="project" value="UniProtKB-UniRule"/>
</dbReference>
<keyword evidence="3 5" id="KW-0949">S-adenosyl-L-methionine</keyword>